<evidence type="ECO:0000313" key="1">
    <source>
        <dbReference type="EMBL" id="SFO85596.1"/>
    </source>
</evidence>
<dbReference type="Proteomes" id="UP000198727">
    <property type="component" value="Unassembled WGS sequence"/>
</dbReference>
<gene>
    <name evidence="1" type="ORF">SAMN05421810_101200</name>
</gene>
<organism evidence="1 2">
    <name type="scientific">Amycolatopsis arida</name>
    <dbReference type="NCBI Taxonomy" id="587909"/>
    <lineage>
        <taxon>Bacteria</taxon>
        <taxon>Bacillati</taxon>
        <taxon>Actinomycetota</taxon>
        <taxon>Actinomycetes</taxon>
        <taxon>Pseudonocardiales</taxon>
        <taxon>Pseudonocardiaceae</taxon>
        <taxon>Amycolatopsis</taxon>
    </lineage>
</organism>
<name>A0A1I5KLR0_9PSEU</name>
<dbReference type="AlphaFoldDB" id="A0A1I5KLR0"/>
<proteinExistence type="predicted"/>
<evidence type="ECO:0000313" key="2">
    <source>
        <dbReference type="Proteomes" id="UP000198727"/>
    </source>
</evidence>
<sequence length="63" mass="6565">MITHHTAESDRPSARLDNAAAAADRLAAIPLPSTVLPSTGFVPVNAHCFIVKPCLRAGSRASL</sequence>
<dbReference type="STRING" id="587909.SAMN05421810_101200"/>
<keyword evidence="2" id="KW-1185">Reference proteome</keyword>
<dbReference type="EMBL" id="FOWW01000001">
    <property type="protein sequence ID" value="SFO85596.1"/>
    <property type="molecule type" value="Genomic_DNA"/>
</dbReference>
<reference evidence="2" key="1">
    <citation type="submission" date="2016-10" db="EMBL/GenBank/DDBJ databases">
        <authorList>
            <person name="Varghese N."/>
            <person name="Submissions S."/>
        </authorList>
    </citation>
    <scope>NUCLEOTIDE SEQUENCE [LARGE SCALE GENOMIC DNA]</scope>
    <source>
        <strain evidence="2">CGMCC 4.5579</strain>
    </source>
</reference>
<accession>A0A1I5KLR0</accession>
<protein>
    <submittedName>
        <fullName evidence="1">Uncharacterized protein</fullName>
    </submittedName>
</protein>